<evidence type="ECO:0000313" key="1">
    <source>
        <dbReference type="EMBL" id="CAD9582408.1"/>
    </source>
</evidence>
<reference evidence="1" key="1">
    <citation type="submission" date="2021-01" db="EMBL/GenBank/DDBJ databases">
        <authorList>
            <person name="Corre E."/>
            <person name="Pelletier E."/>
            <person name="Niang G."/>
            <person name="Scheremetjew M."/>
            <person name="Finn R."/>
            <person name="Kale V."/>
            <person name="Holt S."/>
            <person name="Cochrane G."/>
            <person name="Meng A."/>
            <person name="Brown T."/>
            <person name="Cohen L."/>
        </authorList>
    </citation>
    <scope>NUCLEOTIDE SEQUENCE</scope>
    <source>
        <strain evidence="1">B650</strain>
    </source>
</reference>
<proteinExistence type="predicted"/>
<gene>
    <name evidence="1" type="ORF">LDAN0321_LOCUS10664</name>
</gene>
<dbReference type="SUPFAM" id="SSF50814">
    <property type="entry name" value="Lipocalins"/>
    <property type="match status" value="1"/>
</dbReference>
<dbReference type="InterPro" id="IPR012674">
    <property type="entry name" value="Calycin"/>
</dbReference>
<dbReference type="AlphaFoldDB" id="A0A7S2P717"/>
<accession>A0A7S2P717</accession>
<dbReference type="CDD" id="cd00742">
    <property type="entry name" value="FABP"/>
    <property type="match status" value="1"/>
</dbReference>
<evidence type="ECO:0008006" key="2">
    <source>
        <dbReference type="Google" id="ProtNLM"/>
    </source>
</evidence>
<name>A0A7S2P717_9STRA</name>
<organism evidence="1">
    <name type="scientific">Leptocylindrus danicus</name>
    <dbReference type="NCBI Taxonomy" id="163516"/>
    <lineage>
        <taxon>Eukaryota</taxon>
        <taxon>Sar</taxon>
        <taxon>Stramenopiles</taxon>
        <taxon>Ochrophyta</taxon>
        <taxon>Bacillariophyta</taxon>
        <taxon>Coscinodiscophyceae</taxon>
        <taxon>Chaetocerotophycidae</taxon>
        <taxon>Leptocylindrales</taxon>
        <taxon>Leptocylindraceae</taxon>
        <taxon>Leptocylindrus</taxon>
    </lineage>
</organism>
<dbReference type="Gene3D" id="2.40.128.20">
    <property type="match status" value="1"/>
</dbReference>
<sequence length="141" mass="15493">MPISDFNGTWNTVSKENMDEFLKSQGAPWAGRKIVCAEKPTVTIAIDDSSFKFDMTGRIGFKLDLVPGAEPVEFTSANGKVWYDSYEIVGETIVLTRLDKKTPGKLVQVRSIEDGKLVAKSTWTNESDGSTCSMTLTFAKA</sequence>
<dbReference type="EMBL" id="HBGY01016513">
    <property type="protein sequence ID" value="CAD9582408.1"/>
    <property type="molecule type" value="Transcribed_RNA"/>
</dbReference>
<protein>
    <recommendedName>
        <fullName evidence="2">Lipocalin/cytosolic fatty-acid binding domain-containing protein</fullName>
    </recommendedName>
</protein>